<organism evidence="2 3">
    <name type="scientific">Frankliniella fusca</name>
    <dbReference type="NCBI Taxonomy" id="407009"/>
    <lineage>
        <taxon>Eukaryota</taxon>
        <taxon>Metazoa</taxon>
        <taxon>Ecdysozoa</taxon>
        <taxon>Arthropoda</taxon>
        <taxon>Hexapoda</taxon>
        <taxon>Insecta</taxon>
        <taxon>Pterygota</taxon>
        <taxon>Neoptera</taxon>
        <taxon>Paraneoptera</taxon>
        <taxon>Thysanoptera</taxon>
        <taxon>Terebrantia</taxon>
        <taxon>Thripoidea</taxon>
        <taxon>Thripidae</taxon>
        <taxon>Frankliniella</taxon>
    </lineage>
</organism>
<evidence type="ECO:0000313" key="2">
    <source>
        <dbReference type="EMBL" id="KAK3914000.1"/>
    </source>
</evidence>
<reference evidence="2" key="1">
    <citation type="submission" date="2021-07" db="EMBL/GenBank/DDBJ databases">
        <authorList>
            <person name="Catto M.A."/>
            <person name="Jacobson A."/>
            <person name="Kennedy G."/>
            <person name="Labadie P."/>
            <person name="Hunt B.G."/>
            <person name="Srinivasan R."/>
        </authorList>
    </citation>
    <scope>NUCLEOTIDE SEQUENCE</scope>
    <source>
        <strain evidence="2">PL_HMW_Pooled</strain>
        <tissue evidence="2">Head</tissue>
    </source>
</reference>
<dbReference type="EMBL" id="JAHWGI010000349">
    <property type="protein sequence ID" value="KAK3914000.1"/>
    <property type="molecule type" value="Genomic_DNA"/>
</dbReference>
<protein>
    <submittedName>
        <fullName evidence="2">Folliculin-interacting protein 2</fullName>
    </submittedName>
</protein>
<feature type="compositionally biased region" description="Basic and acidic residues" evidence="1">
    <location>
        <begin position="119"/>
        <end position="136"/>
    </location>
</feature>
<reference evidence="2" key="2">
    <citation type="journal article" date="2023" name="BMC Genomics">
        <title>Pest status, molecular evolution, and epigenetic factors derived from the genome assembly of Frankliniella fusca, a thysanopteran phytovirus vector.</title>
        <authorList>
            <person name="Catto M.A."/>
            <person name="Labadie P.E."/>
            <person name="Jacobson A.L."/>
            <person name="Kennedy G.G."/>
            <person name="Srinivasan R."/>
            <person name="Hunt B.G."/>
        </authorList>
    </citation>
    <scope>NUCLEOTIDE SEQUENCE</scope>
    <source>
        <strain evidence="2">PL_HMW_Pooled</strain>
    </source>
</reference>
<evidence type="ECO:0000313" key="3">
    <source>
        <dbReference type="Proteomes" id="UP001219518"/>
    </source>
</evidence>
<evidence type="ECO:0000256" key="1">
    <source>
        <dbReference type="SAM" id="MobiDB-lite"/>
    </source>
</evidence>
<dbReference type="AlphaFoldDB" id="A0AAE1LC36"/>
<feature type="region of interest" description="Disordered" evidence="1">
    <location>
        <begin position="118"/>
        <end position="153"/>
    </location>
</feature>
<keyword evidence="3" id="KW-1185">Reference proteome</keyword>
<name>A0AAE1LC36_9NEOP</name>
<comment type="caution">
    <text evidence="2">The sequence shown here is derived from an EMBL/GenBank/DDBJ whole genome shotgun (WGS) entry which is preliminary data.</text>
</comment>
<proteinExistence type="predicted"/>
<sequence length="232" mass="25540">MVHSHCVTLERRVVIPHVSRHTLLPAHLQLVVLLQDLEGHGAQQAVGDDQGDERDVRAEAGAQLPHVAPEHAALGGRTLAGVRRVGVHVGPVHELLMVLVAFQTNDWAPPDRMTGQWEVEARKDDRGGEKQKEKFLRKSKRTQDLNPGSAAPRTSLCRHGYDAMVQDGFPPGVTLRRAVVADEPVPVASSVRLLTLMEQLSRVATLSCVQIRIYSAVTIKVRLTPKGVWRQS</sequence>
<accession>A0AAE1LC36</accession>
<gene>
    <name evidence="2" type="ORF">KUF71_023413</name>
</gene>
<dbReference type="Proteomes" id="UP001219518">
    <property type="component" value="Unassembled WGS sequence"/>
</dbReference>